<feature type="compositionally biased region" description="Basic and acidic residues" evidence="2">
    <location>
        <begin position="215"/>
        <end position="224"/>
    </location>
</feature>
<dbReference type="PANTHER" id="PTHR11679">
    <property type="entry name" value="VESICLE PROTEIN SORTING-ASSOCIATED"/>
    <property type="match status" value="1"/>
</dbReference>
<evidence type="ECO:0000313" key="4">
    <source>
        <dbReference type="Proteomes" id="UP000650582"/>
    </source>
</evidence>
<feature type="compositionally biased region" description="Basic and acidic residues" evidence="2">
    <location>
        <begin position="18"/>
        <end position="35"/>
    </location>
</feature>
<dbReference type="InterPro" id="IPR036045">
    <property type="entry name" value="Sec1-like_sf"/>
</dbReference>
<feature type="region of interest" description="Disordered" evidence="2">
    <location>
        <begin position="1"/>
        <end position="103"/>
    </location>
</feature>
<dbReference type="InterPro" id="IPR043154">
    <property type="entry name" value="Sec-1-like_dom1"/>
</dbReference>
<feature type="region of interest" description="Disordered" evidence="2">
    <location>
        <begin position="215"/>
        <end position="281"/>
    </location>
</feature>
<protein>
    <submittedName>
        <fullName evidence="3">STXBP unc-18 SEC1 family</fullName>
    </submittedName>
</protein>
<dbReference type="SUPFAM" id="SSF56815">
    <property type="entry name" value="Sec1/munc18-like (SM) proteins"/>
    <property type="match status" value="1"/>
</dbReference>
<name>A0A8H7LKZ9_9AGAM</name>
<feature type="region of interest" description="Disordered" evidence="2">
    <location>
        <begin position="300"/>
        <end position="329"/>
    </location>
</feature>
<comment type="similarity">
    <text evidence="1">Belongs to the STXBP/unc-18/SEC1 family.</text>
</comment>
<dbReference type="Gene3D" id="3.90.830.10">
    <property type="entry name" value="Syntaxin Binding Protein 1, Chain A, domain 2"/>
    <property type="match status" value="1"/>
</dbReference>
<dbReference type="GO" id="GO:0016192">
    <property type="term" value="P:vesicle-mediated transport"/>
    <property type="evidence" value="ECO:0007669"/>
    <property type="project" value="InterPro"/>
</dbReference>
<dbReference type="Gene3D" id="3.40.50.1910">
    <property type="match status" value="1"/>
</dbReference>
<dbReference type="InterPro" id="IPR001619">
    <property type="entry name" value="Sec1-like"/>
</dbReference>
<feature type="region of interest" description="Disordered" evidence="2">
    <location>
        <begin position="166"/>
        <end position="187"/>
    </location>
</feature>
<dbReference type="Gene3D" id="3.40.50.2060">
    <property type="match status" value="1"/>
</dbReference>
<organism evidence="3 4">
    <name type="scientific">Rhizoctonia solani</name>
    <dbReference type="NCBI Taxonomy" id="456999"/>
    <lineage>
        <taxon>Eukaryota</taxon>
        <taxon>Fungi</taxon>
        <taxon>Dikarya</taxon>
        <taxon>Basidiomycota</taxon>
        <taxon>Agaricomycotina</taxon>
        <taxon>Agaricomycetes</taxon>
        <taxon>Cantharellales</taxon>
        <taxon>Ceratobasidiaceae</taxon>
        <taxon>Rhizoctonia</taxon>
    </lineage>
</organism>
<evidence type="ECO:0000313" key="3">
    <source>
        <dbReference type="EMBL" id="KAF8682405.1"/>
    </source>
</evidence>
<dbReference type="Pfam" id="PF00995">
    <property type="entry name" value="Sec1"/>
    <property type="match status" value="1"/>
</dbReference>
<dbReference type="InterPro" id="IPR027482">
    <property type="entry name" value="Sec1-like_dom2"/>
</dbReference>
<accession>A0A8H7LKZ9</accession>
<evidence type="ECO:0000256" key="1">
    <source>
        <dbReference type="ARBA" id="ARBA00009884"/>
    </source>
</evidence>
<dbReference type="Proteomes" id="UP000650582">
    <property type="component" value="Unassembled WGS sequence"/>
</dbReference>
<comment type="caution">
    <text evidence="3">The sequence shown here is derived from an EMBL/GenBank/DDBJ whole genome shotgun (WGS) entry which is preliminary data.</text>
</comment>
<dbReference type="EMBL" id="JACYCC010000035">
    <property type="protein sequence ID" value="KAF8682405.1"/>
    <property type="molecule type" value="Genomic_DNA"/>
</dbReference>
<dbReference type="AlphaFoldDB" id="A0A8H7LKZ9"/>
<sequence length="1022" mass="110787">MSLSTRRPPGIPSSVRPLRSDSTIRGREPVIRAQDDSTPTSVGSQYRATSQSQRSRSVPRQGTDNPFRSRRIEETPPLPSTSSRHSVQSSVSSTSSGSSVVSAASTAPSSLWDYVGWKGSNIAPSSNHEERAPSPAHFESSDATNTLWSRMAAVAGGLSVNVGKAWEAKEDLPEPDTPPGQDSRITTALKKHYIKQVSDPRQLPSWLFSDIERQVGRSHARCEPESDDVQYEKGSSILPHESTAPVRSHARHEGAYMSPQPAPPREPTRARTFDDEAPAPTRAATRLRALRDAKRGPIVQREARAPTPPLVTESQPETYPVASPPPRPRIGLPPQTYASSITQGVPDTLQKIQTKALQNVLNLTSSPNSQSQAAIISRPVTPAQQAQAAAPVWKVLVLDEQSKDVIATVLRVQDLRDSGVTLHVQLHSHRPALPDVPAVYLVAPTLANVQRIAEDLSQSLYESTHVSFTSPLPRAILEEFAALVARDGTTELVAQVLDQYLDFLVPSPSLFSLLPPKGKSVAQSEAGGSGSSGNSYALLNSPKATEEDIENEVDRIASSLFSVIVTLGQVPYIRSPRGNAAEMVARKLESKIRDHLHGSGSARSSGGPGLFAQAEGSGLGGLSRPVLILWDRNLDLVPMLSHSWTYQALVHDVMDMRLSRVSMSTTEGGRTQKKTYDLDQKDFFWAKNAANPFPQVAEDIDTELNRYKQDAAEITRSTGISDVNDVGQMDLSSNAKHLKTAITALPELTARKQTLDTHMNIATALLTAIKSRTLDELFQTEDAAAKQTTASILEVLRGKPETGTPSPEDKLRLVLVYFLSVPDHQVSKEDLAELEKELKAAGSDTLVLDYVKKVRDISRMTTLAAPVQAPSQGGELFRGFSALGNRLTDRLKEGGFDNLLSGVKNFLPTSKDLALTRVVEAIMDPAVASNQALQDTDDYLFLDPRAPRQQAGKAKRMGHAEAIVFVVGGGGYVEYTNLQEWAGRQASNTIGVPGKRVIYGSTEIENPEGFMKVLSLLGAEST</sequence>
<feature type="compositionally biased region" description="Low complexity" evidence="2">
    <location>
        <begin position="80"/>
        <end position="103"/>
    </location>
</feature>
<proteinExistence type="inferred from homology"/>
<dbReference type="Gene3D" id="1.25.40.60">
    <property type="match status" value="1"/>
</dbReference>
<gene>
    <name evidence="3" type="ORF">RHS04_02562</name>
</gene>
<reference evidence="3" key="1">
    <citation type="submission" date="2020-09" db="EMBL/GenBank/DDBJ databases">
        <title>Comparative genome analyses of four rice-infecting Rhizoctonia solani isolates reveal extensive enrichment of homogalacturonan modification genes.</title>
        <authorList>
            <person name="Lee D.-Y."/>
            <person name="Jeon J."/>
            <person name="Kim K.-T."/>
            <person name="Cheong K."/>
            <person name="Song H."/>
            <person name="Choi G."/>
            <person name="Ko J."/>
            <person name="Opiyo S.O."/>
            <person name="Zuo S."/>
            <person name="Madhav S."/>
            <person name="Lee Y.-H."/>
            <person name="Wang G.-L."/>
        </authorList>
    </citation>
    <scope>NUCLEOTIDE SEQUENCE</scope>
    <source>
        <strain evidence="3">AG1-IA YN-7</strain>
    </source>
</reference>
<evidence type="ECO:0000256" key="2">
    <source>
        <dbReference type="SAM" id="MobiDB-lite"/>
    </source>
</evidence>
<feature type="region of interest" description="Disordered" evidence="2">
    <location>
        <begin position="118"/>
        <end position="141"/>
    </location>
</feature>
<feature type="compositionally biased region" description="Polar residues" evidence="2">
    <location>
        <begin position="36"/>
        <end position="49"/>
    </location>
</feature>
<dbReference type="InterPro" id="IPR043127">
    <property type="entry name" value="Sec-1-like_dom3a"/>
</dbReference>